<accession>A0A086J6M4</accession>
<sequence>MKEHKCDTRSTLTGSSRQAANILFVSSGRIGFQLMQRRAVACMTDSYQSSNLPRIAWRAPGFCQPQERRASTTIHMLFSHAIPAPTSRQRHTLIL</sequence>
<organism evidence="1 2">
    <name type="scientific">Toxoplasma gondii p89</name>
    <dbReference type="NCBI Taxonomy" id="943119"/>
    <lineage>
        <taxon>Eukaryota</taxon>
        <taxon>Sar</taxon>
        <taxon>Alveolata</taxon>
        <taxon>Apicomplexa</taxon>
        <taxon>Conoidasida</taxon>
        <taxon>Coccidia</taxon>
        <taxon>Eucoccidiorida</taxon>
        <taxon>Eimeriorina</taxon>
        <taxon>Sarcocystidae</taxon>
        <taxon>Toxoplasma</taxon>
    </lineage>
</organism>
<name>A0A086J6M4_TOXGO</name>
<evidence type="ECO:0000313" key="2">
    <source>
        <dbReference type="Proteomes" id="UP000028828"/>
    </source>
</evidence>
<reference evidence="1 2" key="1">
    <citation type="submission" date="2014-03" db="EMBL/GenBank/DDBJ databases">
        <authorList>
            <person name="Sibley D."/>
            <person name="Venepally P."/>
            <person name="Karamycheva S."/>
            <person name="Hadjithomas M."/>
            <person name="Khan A."/>
            <person name="Brunk B."/>
            <person name="Roos D."/>
            <person name="Caler E."/>
            <person name="Lorenzi H."/>
        </authorList>
    </citation>
    <scope>NUCLEOTIDE SEQUENCE [LARGE SCALE GENOMIC DNA]</scope>
    <source>
        <strain evidence="2">p89</strain>
    </source>
</reference>
<dbReference type="EMBL" id="AEYI02002592">
    <property type="protein sequence ID" value="KFG27792.1"/>
    <property type="molecule type" value="Genomic_DNA"/>
</dbReference>
<protein>
    <submittedName>
        <fullName evidence="1">Uncharacterized protein</fullName>
    </submittedName>
</protein>
<dbReference type="Proteomes" id="UP000028828">
    <property type="component" value="Unassembled WGS sequence"/>
</dbReference>
<gene>
    <name evidence="1" type="ORF">TGP89_363340</name>
</gene>
<dbReference type="AlphaFoldDB" id="A0A086J6M4"/>
<dbReference type="VEuPathDB" id="ToxoDB:TGP89_363340"/>
<comment type="caution">
    <text evidence="1">The sequence shown here is derived from an EMBL/GenBank/DDBJ whole genome shotgun (WGS) entry which is preliminary data.</text>
</comment>
<evidence type="ECO:0000313" key="1">
    <source>
        <dbReference type="EMBL" id="KFG27792.1"/>
    </source>
</evidence>
<proteinExistence type="predicted"/>